<accession>A0AAV2ZH81</accession>
<evidence type="ECO:0000256" key="5">
    <source>
        <dbReference type="ARBA" id="ARBA00022737"/>
    </source>
</evidence>
<keyword evidence="4 11" id="KW-0540">Nuclease</keyword>
<dbReference type="InterPro" id="IPR036770">
    <property type="entry name" value="Ankyrin_rpt-contain_sf"/>
</dbReference>
<reference evidence="16" key="1">
    <citation type="submission" date="2022-11" db="EMBL/GenBank/DDBJ databases">
        <authorList>
            <person name="Morgan W.R."/>
            <person name="Tartar A."/>
        </authorList>
    </citation>
    <scope>NUCLEOTIDE SEQUENCE</scope>
    <source>
        <strain evidence="16">ARSEF 373</strain>
    </source>
</reference>
<keyword evidence="7 11" id="KW-0378">Hydrolase</keyword>
<feature type="compositionally biased region" description="Basic residues" evidence="13">
    <location>
        <begin position="563"/>
        <end position="573"/>
    </location>
</feature>
<dbReference type="InterPro" id="IPR002110">
    <property type="entry name" value="Ankyrin_rpt"/>
</dbReference>
<evidence type="ECO:0000256" key="6">
    <source>
        <dbReference type="ARBA" id="ARBA00022759"/>
    </source>
</evidence>
<evidence type="ECO:0008006" key="18">
    <source>
        <dbReference type="Google" id="ProtNLM"/>
    </source>
</evidence>
<evidence type="ECO:0000256" key="4">
    <source>
        <dbReference type="ARBA" id="ARBA00022722"/>
    </source>
</evidence>
<feature type="compositionally biased region" description="Basic and acidic residues" evidence="13">
    <location>
        <begin position="574"/>
        <end position="587"/>
    </location>
</feature>
<gene>
    <name evidence="16" type="ORF">N0F65_006784</name>
</gene>
<evidence type="ECO:0000256" key="1">
    <source>
        <dbReference type="ARBA" id="ARBA00004496"/>
    </source>
</evidence>
<evidence type="ECO:0000259" key="14">
    <source>
        <dbReference type="PROSITE" id="PS50021"/>
    </source>
</evidence>
<keyword evidence="8 10" id="KW-0040">ANK repeat</keyword>
<dbReference type="PROSITE" id="PS50297">
    <property type="entry name" value="ANK_REP_REGION"/>
    <property type="match status" value="1"/>
</dbReference>
<evidence type="ECO:0000256" key="10">
    <source>
        <dbReference type="PROSITE-ProRule" id="PRU00023"/>
    </source>
</evidence>
<keyword evidence="3 11" id="KW-0963">Cytoplasm</keyword>
<feature type="compositionally biased region" description="Low complexity" evidence="13">
    <location>
        <begin position="406"/>
        <end position="431"/>
    </location>
</feature>
<evidence type="ECO:0000256" key="8">
    <source>
        <dbReference type="ARBA" id="ARBA00023043"/>
    </source>
</evidence>
<keyword evidence="5" id="KW-0677">Repeat</keyword>
<dbReference type="GO" id="GO:0036503">
    <property type="term" value="P:ERAD pathway"/>
    <property type="evidence" value="ECO:0007669"/>
    <property type="project" value="TreeGrafter"/>
</dbReference>
<dbReference type="Proteomes" id="UP001146120">
    <property type="component" value="Unassembled WGS sequence"/>
</dbReference>
<evidence type="ECO:0000256" key="2">
    <source>
        <dbReference type="ARBA" id="ARBA00009262"/>
    </source>
</evidence>
<feature type="domain" description="Calponin-homology (CH)" evidence="14">
    <location>
        <begin position="639"/>
        <end position="744"/>
    </location>
</feature>
<dbReference type="GO" id="GO:0004519">
    <property type="term" value="F:endonuclease activity"/>
    <property type="evidence" value="ECO:0007669"/>
    <property type="project" value="UniProtKB-KW"/>
</dbReference>
<evidence type="ECO:0000256" key="7">
    <source>
        <dbReference type="ARBA" id="ARBA00022801"/>
    </source>
</evidence>
<dbReference type="GO" id="GO:0016787">
    <property type="term" value="F:hydrolase activity"/>
    <property type="evidence" value="ECO:0007669"/>
    <property type="project" value="UniProtKB-KW"/>
</dbReference>
<reference evidence="16" key="2">
    <citation type="journal article" date="2023" name="Microbiol Resour">
        <title>Decontamination and Annotation of the Draft Genome Sequence of the Oomycete Lagenidium giganteum ARSEF 373.</title>
        <authorList>
            <person name="Morgan W.R."/>
            <person name="Tartar A."/>
        </authorList>
    </citation>
    <scope>NUCLEOTIDE SEQUENCE</scope>
    <source>
        <strain evidence="16">ARSEF 373</strain>
    </source>
</reference>
<dbReference type="PROSITE" id="PS50021">
    <property type="entry name" value="CH"/>
    <property type="match status" value="1"/>
</dbReference>
<dbReference type="PROSITE" id="PS50088">
    <property type="entry name" value="ANK_REPEAT"/>
    <property type="match status" value="1"/>
</dbReference>
<evidence type="ECO:0000256" key="9">
    <source>
        <dbReference type="ARBA" id="ARBA00023054"/>
    </source>
</evidence>
<dbReference type="InterPro" id="IPR010441">
    <property type="entry name" value="CH_2"/>
</dbReference>
<feature type="repeat" description="ANK" evidence="10">
    <location>
        <begin position="475"/>
        <end position="507"/>
    </location>
</feature>
<dbReference type="InterPro" id="IPR041175">
    <property type="entry name" value="VLRF1/Vms1"/>
</dbReference>
<evidence type="ECO:0000256" key="12">
    <source>
        <dbReference type="SAM" id="Coils"/>
    </source>
</evidence>
<feature type="region of interest" description="Disordered" evidence="13">
    <location>
        <begin position="748"/>
        <end position="776"/>
    </location>
</feature>
<feature type="coiled-coil region" evidence="12">
    <location>
        <begin position="841"/>
        <end position="868"/>
    </location>
</feature>
<proteinExistence type="inferred from homology"/>
<dbReference type="SUPFAM" id="SSF47576">
    <property type="entry name" value="Calponin-homology domain, CH-domain"/>
    <property type="match status" value="1"/>
</dbReference>
<dbReference type="InterPro" id="IPR036872">
    <property type="entry name" value="CH_dom_sf"/>
</dbReference>
<dbReference type="Gene3D" id="1.10.418.10">
    <property type="entry name" value="Calponin-like domain"/>
    <property type="match status" value="1"/>
</dbReference>
<dbReference type="Gene3D" id="1.25.40.20">
    <property type="entry name" value="Ankyrin repeat-containing domain"/>
    <property type="match status" value="1"/>
</dbReference>
<comment type="subcellular location">
    <subcellularLocation>
        <location evidence="1">Cytoplasm</location>
    </subcellularLocation>
</comment>
<feature type="active site" evidence="11">
    <location>
        <position position="295"/>
    </location>
</feature>
<dbReference type="InterPro" id="IPR001715">
    <property type="entry name" value="CH_dom"/>
</dbReference>
<keyword evidence="9 12" id="KW-0175">Coiled coil</keyword>
<feature type="region of interest" description="Disordered" evidence="13">
    <location>
        <begin position="546"/>
        <end position="587"/>
    </location>
</feature>
<evidence type="ECO:0000256" key="11">
    <source>
        <dbReference type="PROSITE-ProRule" id="PRU01389"/>
    </source>
</evidence>
<feature type="domain" description="VLRF1" evidence="15">
    <location>
        <begin position="252"/>
        <end position="392"/>
    </location>
</feature>
<comment type="caution">
    <text evidence="16">The sequence shown here is derived from an EMBL/GenBank/DDBJ whole genome shotgun (WGS) entry which is preliminary data.</text>
</comment>
<evidence type="ECO:0000256" key="13">
    <source>
        <dbReference type="SAM" id="MobiDB-lite"/>
    </source>
</evidence>
<organism evidence="16 17">
    <name type="scientific">Lagenidium giganteum</name>
    <dbReference type="NCBI Taxonomy" id="4803"/>
    <lineage>
        <taxon>Eukaryota</taxon>
        <taxon>Sar</taxon>
        <taxon>Stramenopiles</taxon>
        <taxon>Oomycota</taxon>
        <taxon>Peronosporomycetes</taxon>
        <taxon>Pythiales</taxon>
        <taxon>Pythiaceae</taxon>
    </lineage>
</organism>
<name>A0AAV2ZH81_9STRA</name>
<dbReference type="InterPro" id="IPR047139">
    <property type="entry name" value="ANKZ1/VMS1"/>
</dbReference>
<dbReference type="Pfam" id="PF18826">
    <property type="entry name" value="bVLRF1"/>
    <property type="match status" value="1"/>
</dbReference>
<feature type="compositionally biased region" description="Low complexity" evidence="13">
    <location>
        <begin position="183"/>
        <end position="198"/>
    </location>
</feature>
<dbReference type="EMBL" id="DAKRPA010000017">
    <property type="protein sequence ID" value="DBA03605.1"/>
    <property type="molecule type" value="Genomic_DNA"/>
</dbReference>
<dbReference type="FunFam" id="1.10.418.10:FF:000059">
    <property type="entry name" value="RIKEN cDNA 6430531B16 gene"/>
    <property type="match status" value="1"/>
</dbReference>
<dbReference type="AlphaFoldDB" id="A0AAV2ZH81"/>
<feature type="region of interest" description="Disordered" evidence="13">
    <location>
        <begin position="165"/>
        <end position="212"/>
    </location>
</feature>
<feature type="region of interest" description="Disordered" evidence="13">
    <location>
        <begin position="406"/>
        <end position="433"/>
    </location>
</feature>
<comment type="similarity">
    <text evidence="2 11">Belongs to the ANKZF1/VMS1 family.</text>
</comment>
<dbReference type="SUPFAM" id="SSF48403">
    <property type="entry name" value="Ankyrin repeat"/>
    <property type="match status" value="1"/>
</dbReference>
<protein>
    <recommendedName>
        <fullName evidence="18">Ankyrin repeat and zinc finger domain-containing protein 1</fullName>
    </recommendedName>
</protein>
<feature type="compositionally biased region" description="Basic and acidic residues" evidence="13">
    <location>
        <begin position="551"/>
        <end position="562"/>
    </location>
</feature>
<dbReference type="PROSITE" id="PS52044">
    <property type="entry name" value="VLRF1"/>
    <property type="match status" value="1"/>
</dbReference>
<dbReference type="PANTHER" id="PTHR16036">
    <property type="entry name" value="ANKYRIN REPEAT AND ZINC FINGER DOMAIN-CONTAINING PROTEIN 1"/>
    <property type="match status" value="1"/>
</dbReference>
<keyword evidence="17" id="KW-1185">Reference proteome</keyword>
<evidence type="ECO:0000313" key="16">
    <source>
        <dbReference type="EMBL" id="DBA03605.1"/>
    </source>
</evidence>
<keyword evidence="6 11" id="KW-0255">Endonuclease</keyword>
<feature type="non-terminal residue" evidence="16">
    <location>
        <position position="1"/>
    </location>
</feature>
<dbReference type="Pfam" id="PF06294">
    <property type="entry name" value="CH_2"/>
    <property type="match status" value="1"/>
</dbReference>
<dbReference type="PANTHER" id="PTHR16036:SF2">
    <property type="entry name" value="TRNA ENDONUCLEASE ANKZF1"/>
    <property type="match status" value="1"/>
</dbReference>
<comment type="domain">
    <text evidence="11">The VLRF1 domain mediates binding to the 60S ribosomal subunit.</text>
</comment>
<sequence length="890" mass="98711">FRPSFTGLAVNSTHAFSESYDLNDGSFRTQVAPKSSSAMGKHRRQATAERAYERIAYTELTAERTRGWVLHAGVTNASQCQRPTDGPATDVAGLDKLSIQAPAPVVDASASAALGLRCGTCAVASFASLEEQHAHFKSDWHCLNLKRKAKGSAILTLEEATAHFETKRSNKNKQRTTTDHASAEASSSSQSSGTSSSSSDDEEEELELTKASEPVVEFADDRSVFKIYKQILPQFDAETFNPYSSLTELMQSKGQWAVLLLRSGRFAGAVFDKDKALCHKTFQRYTTRRKQGGSQAAHDAGGKAKSAGATLRRYNEAALKQDVANVLTEWKGLLDQCELVFLSSGKRDRSTFFEGKIPTLTPTDARLRRIPFMTFRPTFEEACRVRAELASVRFAPLSAATPVKAAQKAKTQSKQSSSTDAAGDGAEAEAAVVEEEKPAYVPPLVEMVLNGDLDGAKKSLAATEDEIDVNEVDETFMSPLHHAAQKDWAAMINVLLEHGANPSLLDLRSRPAYLLCQSKEARNAFRRFMAEHPDAWDYAPSQISSALTDDMEQKRKEKEAEKRRRARERKKQQKKEAAEQQAIEARKQEEREKEIAAGLACDLCGQYAGKSPLRRLEFKYCSTDCRVHGPMDHLPLLDDETLQRLYAWIDEIPLSRPKKCIARDFSDGILTAEVIAYYFPKLVQMHNYSSANSIKQKQYNWNTLNRKVLKRLHIYLSKDEIDDLVSCRTGAVEHLLVKLQLKIANYREKRPPPSSAGTRAYGAAASSPNYENNDDALMLDSKSSELREPQYRDSISGHEAADYDSNAGVHAPGLGAPSPIAVAAAPVSEHSSTADDRSELLLEKDNTISELRETIQILEMKVQKLEQLVRLKDGKIQTLMAKMRSQKPHQ</sequence>
<evidence type="ECO:0000256" key="3">
    <source>
        <dbReference type="ARBA" id="ARBA00022490"/>
    </source>
</evidence>
<evidence type="ECO:0000259" key="15">
    <source>
        <dbReference type="PROSITE" id="PS52044"/>
    </source>
</evidence>
<dbReference type="GO" id="GO:0005737">
    <property type="term" value="C:cytoplasm"/>
    <property type="evidence" value="ECO:0007669"/>
    <property type="project" value="UniProtKB-SubCell"/>
</dbReference>
<evidence type="ECO:0000313" key="17">
    <source>
        <dbReference type="Proteomes" id="UP001146120"/>
    </source>
</evidence>